<name>A0A5C6BAD0_9BACT</name>
<reference evidence="2 3" key="1">
    <citation type="submission" date="2019-02" db="EMBL/GenBank/DDBJ databases">
        <title>Deep-cultivation of Planctomycetes and their phenomic and genomic characterization uncovers novel biology.</title>
        <authorList>
            <person name="Wiegand S."/>
            <person name="Jogler M."/>
            <person name="Boedeker C."/>
            <person name="Pinto D."/>
            <person name="Vollmers J."/>
            <person name="Rivas-Marin E."/>
            <person name="Kohn T."/>
            <person name="Peeters S.H."/>
            <person name="Heuer A."/>
            <person name="Rast P."/>
            <person name="Oberbeckmann S."/>
            <person name="Bunk B."/>
            <person name="Jeske O."/>
            <person name="Meyerdierks A."/>
            <person name="Storesund J.E."/>
            <person name="Kallscheuer N."/>
            <person name="Luecker S."/>
            <person name="Lage O.M."/>
            <person name="Pohl T."/>
            <person name="Merkel B.J."/>
            <person name="Hornburger P."/>
            <person name="Mueller R.-W."/>
            <person name="Bruemmer F."/>
            <person name="Labrenz M."/>
            <person name="Spormann A.M."/>
            <person name="Op Den Camp H."/>
            <person name="Overmann J."/>
            <person name="Amann R."/>
            <person name="Jetten M.S.M."/>
            <person name="Mascher T."/>
            <person name="Medema M.H."/>
            <person name="Devos D.P."/>
            <person name="Kaster A.-K."/>
            <person name="Ovreas L."/>
            <person name="Rohde M."/>
            <person name="Galperin M.Y."/>
            <person name="Jogler C."/>
        </authorList>
    </citation>
    <scope>NUCLEOTIDE SEQUENCE [LARGE SCALE GENOMIC DNA]</scope>
    <source>
        <strain evidence="2 3">Pla52n</strain>
    </source>
</reference>
<evidence type="ECO:0000313" key="3">
    <source>
        <dbReference type="Proteomes" id="UP000320176"/>
    </source>
</evidence>
<protein>
    <submittedName>
        <fullName evidence="2">Uncharacterized protein</fullName>
    </submittedName>
</protein>
<keyword evidence="3" id="KW-1185">Reference proteome</keyword>
<feature type="signal peptide" evidence="1">
    <location>
        <begin position="1"/>
        <end position="29"/>
    </location>
</feature>
<dbReference type="InterPro" id="IPR013424">
    <property type="entry name" value="Ice-binding_C"/>
</dbReference>
<gene>
    <name evidence="2" type="ORF">Pla52n_09840</name>
</gene>
<dbReference type="NCBIfam" id="TIGR02595">
    <property type="entry name" value="PEP_CTERM"/>
    <property type="match status" value="1"/>
</dbReference>
<dbReference type="Proteomes" id="UP000320176">
    <property type="component" value="Unassembled WGS sequence"/>
</dbReference>
<evidence type="ECO:0000313" key="2">
    <source>
        <dbReference type="EMBL" id="TWU08401.1"/>
    </source>
</evidence>
<dbReference type="RefSeq" id="WP_146518448.1">
    <property type="nucleotide sequence ID" value="NZ_CP151726.1"/>
</dbReference>
<sequence length="228" mass="23777" precursor="true">MKYTRPFFSSLGILLLSVCALTSGRTAHADLIIDVQDAVITAGGTGFADVLIRSDGVDNVDLAQYSFQITALGGATSSLTFSAPFDFSEQTFANYLFAGDNLGILDTPPNNATVYTAGDLTASALGVNLGGANRVLARLDFQHTLGFGQTPAMAAGEQFLISLLNTGDTFFEDNAFNPVGIDASSFGAAGQGIVTVAGPAVAGVPEPTSMLLFGIAAIPMLRRRRRRD</sequence>
<proteinExistence type="predicted"/>
<evidence type="ECO:0000256" key="1">
    <source>
        <dbReference type="SAM" id="SignalP"/>
    </source>
</evidence>
<dbReference type="AlphaFoldDB" id="A0A5C6BAD0"/>
<accession>A0A5C6BAD0</accession>
<feature type="chain" id="PRO_5023056730" evidence="1">
    <location>
        <begin position="30"/>
        <end position="228"/>
    </location>
</feature>
<keyword evidence="1" id="KW-0732">Signal</keyword>
<dbReference type="EMBL" id="SJPN01000001">
    <property type="protein sequence ID" value="TWU08401.1"/>
    <property type="molecule type" value="Genomic_DNA"/>
</dbReference>
<comment type="caution">
    <text evidence="2">The sequence shown here is derived from an EMBL/GenBank/DDBJ whole genome shotgun (WGS) entry which is preliminary data.</text>
</comment>
<organism evidence="2 3">
    <name type="scientific">Stieleria varia</name>
    <dbReference type="NCBI Taxonomy" id="2528005"/>
    <lineage>
        <taxon>Bacteria</taxon>
        <taxon>Pseudomonadati</taxon>
        <taxon>Planctomycetota</taxon>
        <taxon>Planctomycetia</taxon>
        <taxon>Pirellulales</taxon>
        <taxon>Pirellulaceae</taxon>
        <taxon>Stieleria</taxon>
    </lineage>
</organism>